<dbReference type="InterPro" id="IPR044616">
    <property type="entry name" value="RUP1/2"/>
</dbReference>
<dbReference type="InterPro" id="IPR036322">
    <property type="entry name" value="WD40_repeat_dom_sf"/>
</dbReference>
<comment type="caution">
    <text evidence="1">The sequence shown here is derived from an EMBL/GenBank/DDBJ whole genome shotgun (WGS) entry which is preliminary data.</text>
</comment>
<dbReference type="InterPro" id="IPR001680">
    <property type="entry name" value="WD40_rpt"/>
</dbReference>
<reference evidence="1 2" key="1">
    <citation type="submission" date="2020-10" db="EMBL/GenBank/DDBJ databases">
        <title>The Coptis chinensis genome and diversification of protoberbering-type alkaloids.</title>
        <authorList>
            <person name="Wang B."/>
            <person name="Shu S."/>
            <person name="Song C."/>
            <person name="Liu Y."/>
        </authorList>
    </citation>
    <scope>NUCLEOTIDE SEQUENCE [LARGE SCALE GENOMIC DNA]</scope>
    <source>
        <strain evidence="1">HL-2020</strain>
        <tissue evidence="1">Leaf</tissue>
    </source>
</reference>
<dbReference type="SMART" id="SM00320">
    <property type="entry name" value="WD40"/>
    <property type="match status" value="2"/>
</dbReference>
<name>A0A835M8E9_9MAGN</name>
<dbReference type="Gene3D" id="2.130.10.10">
    <property type="entry name" value="YVTN repeat-like/Quinoprotein amine dehydrogenase"/>
    <property type="match status" value="1"/>
</dbReference>
<dbReference type="OrthoDB" id="273771at2759"/>
<sequence length="132" mass="14564">MEYGIVTFLLDHTSVCDYHICTPAKLSSLRWKPNTSGRVVGSGDYDGVVTEYDLERCMPIFERDEHGGRCVWSLDYSHSGSTIGASGSDDGTLQMWDTRCVGNKWVAMAQPSMSKSAVCCVEFDPYSDTGET</sequence>
<proteinExistence type="predicted"/>
<dbReference type="SUPFAM" id="SSF50978">
    <property type="entry name" value="WD40 repeat-like"/>
    <property type="match status" value="1"/>
</dbReference>
<protein>
    <submittedName>
        <fullName evidence="1">Uncharacterized protein</fullName>
    </submittedName>
</protein>
<dbReference type="AlphaFoldDB" id="A0A835M8E9"/>
<gene>
    <name evidence="1" type="ORF">IFM89_037401</name>
</gene>
<keyword evidence="2" id="KW-1185">Reference proteome</keyword>
<dbReference type="GO" id="GO:0010224">
    <property type="term" value="P:response to UV-B"/>
    <property type="evidence" value="ECO:0007669"/>
    <property type="project" value="TreeGrafter"/>
</dbReference>
<dbReference type="Proteomes" id="UP000631114">
    <property type="component" value="Unassembled WGS sequence"/>
</dbReference>
<evidence type="ECO:0000313" key="1">
    <source>
        <dbReference type="EMBL" id="KAF9617589.1"/>
    </source>
</evidence>
<dbReference type="PANTHER" id="PTHR45389:SF1">
    <property type="entry name" value="WD REPEAT-CONTAINING PROTEIN RUP1"/>
    <property type="match status" value="1"/>
</dbReference>
<organism evidence="1 2">
    <name type="scientific">Coptis chinensis</name>
    <dbReference type="NCBI Taxonomy" id="261450"/>
    <lineage>
        <taxon>Eukaryota</taxon>
        <taxon>Viridiplantae</taxon>
        <taxon>Streptophyta</taxon>
        <taxon>Embryophyta</taxon>
        <taxon>Tracheophyta</taxon>
        <taxon>Spermatophyta</taxon>
        <taxon>Magnoliopsida</taxon>
        <taxon>Ranunculales</taxon>
        <taxon>Ranunculaceae</taxon>
        <taxon>Coptidoideae</taxon>
        <taxon>Coptis</taxon>
    </lineage>
</organism>
<evidence type="ECO:0000313" key="2">
    <source>
        <dbReference type="Proteomes" id="UP000631114"/>
    </source>
</evidence>
<accession>A0A835M8E9</accession>
<dbReference type="PANTHER" id="PTHR45389">
    <property type="entry name" value="WD REPEAT-CONTAINING PROTEIN RUP1"/>
    <property type="match status" value="1"/>
</dbReference>
<dbReference type="EMBL" id="JADFTS010000003">
    <property type="protein sequence ID" value="KAF9617589.1"/>
    <property type="molecule type" value="Genomic_DNA"/>
</dbReference>
<dbReference type="Pfam" id="PF00400">
    <property type="entry name" value="WD40"/>
    <property type="match status" value="1"/>
</dbReference>
<dbReference type="InterPro" id="IPR015943">
    <property type="entry name" value="WD40/YVTN_repeat-like_dom_sf"/>
</dbReference>